<dbReference type="InterPro" id="IPR000700">
    <property type="entry name" value="PAS-assoc_C"/>
</dbReference>
<dbReference type="SMART" id="SM00065">
    <property type="entry name" value="GAF"/>
    <property type="match status" value="1"/>
</dbReference>
<dbReference type="PATRIC" id="fig|56110.3.peg.6068"/>
<dbReference type="Pfam" id="PF08448">
    <property type="entry name" value="PAS_4"/>
    <property type="match status" value="1"/>
</dbReference>
<dbReference type="InterPro" id="IPR029787">
    <property type="entry name" value="Nucleotide_cyclase"/>
</dbReference>
<dbReference type="InterPro" id="IPR000160">
    <property type="entry name" value="GGDEF_dom"/>
</dbReference>
<dbReference type="InterPro" id="IPR043128">
    <property type="entry name" value="Rev_trsase/Diguanyl_cyclase"/>
</dbReference>
<feature type="domain" description="PAC" evidence="3">
    <location>
        <begin position="546"/>
        <end position="598"/>
    </location>
</feature>
<dbReference type="InterPro" id="IPR013655">
    <property type="entry name" value="PAS_fold_3"/>
</dbReference>
<dbReference type="NCBIfam" id="TIGR00229">
    <property type="entry name" value="sensory_box"/>
    <property type="match status" value="5"/>
</dbReference>
<evidence type="ECO:0000259" key="5">
    <source>
        <dbReference type="PROSITE" id="PS50887"/>
    </source>
</evidence>
<evidence type="ECO:0000259" key="3">
    <source>
        <dbReference type="PROSITE" id="PS50113"/>
    </source>
</evidence>
<reference evidence="6 7" key="1">
    <citation type="submission" date="2012-06" db="EMBL/GenBank/DDBJ databases">
        <title>Finished chromosome of genome of Oscillatoria acuminata PCC 6304.</title>
        <authorList>
            <consortium name="US DOE Joint Genome Institute"/>
            <person name="Gugger M."/>
            <person name="Coursin T."/>
            <person name="Rippka R."/>
            <person name="Tandeau De Marsac N."/>
            <person name="Huntemann M."/>
            <person name="Wei C.-L."/>
            <person name="Han J."/>
            <person name="Detter J.C."/>
            <person name="Han C."/>
            <person name="Tapia R."/>
            <person name="Davenport K."/>
            <person name="Daligault H."/>
            <person name="Erkkila T."/>
            <person name="Gu W."/>
            <person name="Munk A.C.C."/>
            <person name="Teshima H."/>
            <person name="Xu Y."/>
            <person name="Chain P."/>
            <person name="Chen A."/>
            <person name="Krypides N."/>
            <person name="Mavromatis K."/>
            <person name="Markowitz V."/>
            <person name="Szeto E."/>
            <person name="Ivanova N."/>
            <person name="Mikhailova N."/>
            <person name="Ovchinnikova G."/>
            <person name="Pagani I."/>
            <person name="Pati A."/>
            <person name="Goodwin L."/>
            <person name="Peters L."/>
            <person name="Pitluck S."/>
            <person name="Woyke T."/>
            <person name="Kerfeld C."/>
        </authorList>
    </citation>
    <scope>NUCLEOTIDE SEQUENCE [LARGE SCALE GENOMIC DNA]</scope>
    <source>
        <strain evidence="6 7">PCC 6304</strain>
    </source>
</reference>
<dbReference type="SUPFAM" id="SSF55781">
    <property type="entry name" value="GAF domain-like"/>
    <property type="match status" value="1"/>
</dbReference>
<feature type="domain" description="PAC" evidence="3">
    <location>
        <begin position="418"/>
        <end position="471"/>
    </location>
</feature>
<dbReference type="Gene3D" id="2.10.70.100">
    <property type="match status" value="1"/>
</dbReference>
<dbReference type="CDD" id="cd01949">
    <property type="entry name" value="GGDEF"/>
    <property type="match status" value="1"/>
</dbReference>
<sequence>MGLVEQNEQIEWRNDEHQQKQKLERQRVKEEETLSYINPDGSAASDLPVSLEICGTNCLFEAIAERISVPIALTNSTDGKIVYVNDCFRELFGFRGTEPINRNQDCFYYNSRERKKLLDTFQLQGVIKNYELVAKKADGTPLWVSVSIEALTVGKELLYFKTFKDISEFKEVENILQSLDNRKAPVTGEQFFPALACYLGSLLGMRYVFIGEVVDTKASVVKVRAFWEGGEQTGVGWNEQLCELEYPSAETPWAKVLQCGTDWIADNFKSHLSAGNPLGQLEARSYLGVRLVDMNGKPIGLICGFDDRPLIDVHRAQLVLSIFAGQAAAELDRQRTQRALQQSEERLLAAFKAAKMGVWEWDLGTGNITWSDEVHAILGVEKGSYKPTIGSYIKTIQAEDRPLVQGTIVQAIAAKTNYESEYRILHNQTGSMRWIISKGEVLCDSTGKVVRLIETLTDVTERKQTQAALIESEANLRAIFNSSAQSIVLIDRNYRIRDVNKTAQETVKTLWNKTIQPGDFAYEYVSNDGLKLFNQSFYHCLQGMPVQLQQKILGDMGTEYWFEINGQPIFDETNQIIGICLSAFNITEQKNAVEALAKSEKRFRSLVQNSSDIITILEADGTIRYQSPSVEKILGYKPQDLIGDNGFHYIHPEDQAVTYTLFTQALEQPGRVVEREFRFLHASGKWVTLESVGSNLLEEPGIAGFVINSRDVTERKEQEERLRLFERAIAASSNGIVISEYSQDNAVVYVNPSFEKMTGYSSAEATGQNCRFLQGRDRHQPALQELRNAIRNGQDCKVTLRNYRKDGTLFWNELSLSPVENERGAITHYIGVQTDISDRKRTEEELIHQAYYDPLTGLPNRAFLMERLREASVRKTLQGEQQLGVLFIDIDRFKRVNDSLGHAVGDMLLIAIAFRLERCLRPQDTIARLGGDHYVILLEDVQGIEQASDLAEKIHNQLKAPFTFEGHAVFITVTIGIALSSIEYEVSADLLRNADIAMYRAKRSGKARTSIFDQAMHDNAVQLLQLENDLRRELHEAESLNQTCFRLVYQPIVSLFDGKIVGFEALLRWYHPQQGFISPSEFIPLAEETGSIVPLGILVLREACRQLVEWQTQFPSLRQSVGLKMSVNLSGKQFLQPDLVEHVDRILQETGLNPAFLKLEITESVLIEDTQTANQTLWQLKERKIHLSLDDFGTGYSSLSHLAQFPIDTLKIDKSFVQRIGTEGKNLEIIQAIVTLAHGLGMDITAEGVETPEQLAELKSLGSEDGQGYFFSKPLSAEKASLLLRQSI</sequence>
<dbReference type="CDD" id="cd00130">
    <property type="entry name" value="PAS"/>
    <property type="match status" value="4"/>
</dbReference>
<dbReference type="CDD" id="cd01948">
    <property type="entry name" value="EAL"/>
    <property type="match status" value="1"/>
</dbReference>
<dbReference type="PROSITE" id="PS50112">
    <property type="entry name" value="PAS"/>
    <property type="match status" value="3"/>
</dbReference>
<dbReference type="InterPro" id="IPR035965">
    <property type="entry name" value="PAS-like_dom_sf"/>
</dbReference>
<dbReference type="Pfam" id="PF13426">
    <property type="entry name" value="PAS_9"/>
    <property type="match status" value="2"/>
</dbReference>
<dbReference type="InterPro" id="IPR013656">
    <property type="entry name" value="PAS_4"/>
</dbReference>
<dbReference type="InterPro" id="IPR001633">
    <property type="entry name" value="EAL_dom"/>
</dbReference>
<feature type="region of interest" description="Disordered" evidence="1">
    <location>
        <begin position="1"/>
        <end position="27"/>
    </location>
</feature>
<dbReference type="Gene3D" id="3.30.450.40">
    <property type="match status" value="1"/>
</dbReference>
<dbReference type="SUPFAM" id="SSF141868">
    <property type="entry name" value="EAL domain-like"/>
    <property type="match status" value="1"/>
</dbReference>
<gene>
    <name evidence="6" type="ORF">Oscil6304_4974</name>
</gene>
<evidence type="ECO:0000313" key="7">
    <source>
        <dbReference type="Proteomes" id="UP000010367"/>
    </source>
</evidence>
<dbReference type="NCBIfam" id="TIGR00254">
    <property type="entry name" value="GGDEF"/>
    <property type="match status" value="1"/>
</dbReference>
<dbReference type="SMART" id="SM00052">
    <property type="entry name" value="EAL"/>
    <property type="match status" value="1"/>
</dbReference>
<dbReference type="InterPro" id="IPR003018">
    <property type="entry name" value="GAF"/>
</dbReference>
<evidence type="ECO:0000313" key="6">
    <source>
        <dbReference type="EMBL" id="AFY84478.1"/>
    </source>
</evidence>
<organism evidence="6 7">
    <name type="scientific">Oscillatoria acuminata PCC 6304</name>
    <dbReference type="NCBI Taxonomy" id="56110"/>
    <lineage>
        <taxon>Bacteria</taxon>
        <taxon>Bacillati</taxon>
        <taxon>Cyanobacteriota</taxon>
        <taxon>Cyanophyceae</taxon>
        <taxon>Oscillatoriophycideae</taxon>
        <taxon>Oscillatoriales</taxon>
        <taxon>Oscillatoriaceae</taxon>
        <taxon>Oscillatoria</taxon>
    </lineage>
</organism>
<dbReference type="eggNOG" id="COG5001">
    <property type="taxonomic scope" value="Bacteria"/>
</dbReference>
<protein>
    <submittedName>
        <fullName evidence="6">PAS domain S-box/diguanylate cyclase (GGDEF) domain-containing protein</fullName>
    </submittedName>
</protein>
<proteinExistence type="predicted"/>
<feature type="domain" description="PAS" evidence="2">
    <location>
        <begin position="721"/>
        <end position="793"/>
    </location>
</feature>
<dbReference type="PROSITE" id="PS50887">
    <property type="entry name" value="GGDEF"/>
    <property type="match status" value="1"/>
</dbReference>
<accession>K9TPZ8</accession>
<dbReference type="Pfam" id="PF00563">
    <property type="entry name" value="EAL"/>
    <property type="match status" value="1"/>
</dbReference>
<dbReference type="PANTHER" id="PTHR44757:SF2">
    <property type="entry name" value="BIOFILM ARCHITECTURE MAINTENANCE PROTEIN MBAA"/>
    <property type="match status" value="1"/>
</dbReference>
<feature type="domain" description="PAC" evidence="3">
    <location>
        <begin position="673"/>
        <end position="724"/>
    </location>
</feature>
<dbReference type="RefSeq" id="WP_015151094.1">
    <property type="nucleotide sequence ID" value="NC_019693.1"/>
</dbReference>
<dbReference type="OrthoDB" id="425396at2"/>
<dbReference type="InterPro" id="IPR001610">
    <property type="entry name" value="PAC"/>
</dbReference>
<dbReference type="PROSITE" id="PS50883">
    <property type="entry name" value="EAL"/>
    <property type="match status" value="1"/>
</dbReference>
<dbReference type="InterPro" id="IPR000014">
    <property type="entry name" value="PAS"/>
</dbReference>
<dbReference type="InterPro" id="IPR052155">
    <property type="entry name" value="Biofilm_reg_signaling"/>
</dbReference>
<dbReference type="InterPro" id="IPR035919">
    <property type="entry name" value="EAL_sf"/>
</dbReference>
<evidence type="ECO:0000259" key="2">
    <source>
        <dbReference type="PROSITE" id="PS50112"/>
    </source>
</evidence>
<dbReference type="HOGENOM" id="CLU_262454_0_0_3"/>
<dbReference type="PROSITE" id="PS50113">
    <property type="entry name" value="PAC"/>
    <property type="match status" value="5"/>
</dbReference>
<dbReference type="Pfam" id="PF00990">
    <property type="entry name" value="GGDEF"/>
    <property type="match status" value="1"/>
</dbReference>
<feature type="domain" description="PAC" evidence="3">
    <location>
        <begin position="128"/>
        <end position="178"/>
    </location>
</feature>
<dbReference type="PANTHER" id="PTHR44757">
    <property type="entry name" value="DIGUANYLATE CYCLASE DGCP"/>
    <property type="match status" value="1"/>
</dbReference>
<dbReference type="Gene3D" id="3.30.450.20">
    <property type="entry name" value="PAS domain"/>
    <property type="match status" value="5"/>
</dbReference>
<dbReference type="SMART" id="SM00091">
    <property type="entry name" value="PAS"/>
    <property type="match status" value="5"/>
</dbReference>
<feature type="domain" description="PAS" evidence="2">
    <location>
        <begin position="599"/>
        <end position="669"/>
    </location>
</feature>
<evidence type="ECO:0000256" key="1">
    <source>
        <dbReference type="SAM" id="MobiDB-lite"/>
    </source>
</evidence>
<evidence type="ECO:0000259" key="4">
    <source>
        <dbReference type="PROSITE" id="PS50883"/>
    </source>
</evidence>
<dbReference type="SUPFAM" id="SSF55785">
    <property type="entry name" value="PYP-like sensor domain (PAS domain)"/>
    <property type="match status" value="5"/>
</dbReference>
<dbReference type="SMART" id="SM00267">
    <property type="entry name" value="GGDEF"/>
    <property type="match status" value="1"/>
</dbReference>
<feature type="domain" description="EAL" evidence="4">
    <location>
        <begin position="1023"/>
        <end position="1288"/>
    </location>
</feature>
<name>K9TPZ8_9CYAN</name>
<feature type="compositionally biased region" description="Basic and acidic residues" evidence="1">
    <location>
        <begin position="10"/>
        <end position="27"/>
    </location>
</feature>
<dbReference type="KEGG" id="oac:Oscil6304_4974"/>
<dbReference type="Pfam" id="PF08447">
    <property type="entry name" value="PAS_3"/>
    <property type="match status" value="2"/>
</dbReference>
<dbReference type="InterPro" id="IPR029016">
    <property type="entry name" value="GAF-like_dom_sf"/>
</dbReference>
<dbReference type="Gene3D" id="3.20.20.450">
    <property type="entry name" value="EAL domain"/>
    <property type="match status" value="1"/>
</dbReference>
<dbReference type="Gene3D" id="3.30.70.270">
    <property type="match status" value="1"/>
</dbReference>
<dbReference type="InParanoid" id="K9TPZ8"/>
<feature type="domain" description="PAC" evidence="3">
    <location>
        <begin position="794"/>
        <end position="848"/>
    </location>
</feature>
<feature type="domain" description="PAS" evidence="2">
    <location>
        <begin position="76"/>
        <end position="130"/>
    </location>
</feature>
<dbReference type="SUPFAM" id="SSF55073">
    <property type="entry name" value="Nucleotide cyclase"/>
    <property type="match status" value="1"/>
</dbReference>
<feature type="domain" description="GGDEF" evidence="5">
    <location>
        <begin position="881"/>
        <end position="1014"/>
    </location>
</feature>
<dbReference type="EMBL" id="CP003607">
    <property type="protein sequence ID" value="AFY84478.1"/>
    <property type="molecule type" value="Genomic_DNA"/>
</dbReference>
<dbReference type="SMART" id="SM00086">
    <property type="entry name" value="PAC"/>
    <property type="match status" value="5"/>
</dbReference>
<dbReference type="STRING" id="56110.Oscil6304_4974"/>
<keyword evidence="7" id="KW-1185">Reference proteome</keyword>
<dbReference type="Proteomes" id="UP000010367">
    <property type="component" value="Chromosome"/>
</dbReference>